<dbReference type="CDD" id="cd11026">
    <property type="entry name" value="CYP2"/>
    <property type="match status" value="1"/>
</dbReference>
<accession>A0A8C6Q826</accession>
<evidence type="ECO:0000256" key="1">
    <source>
        <dbReference type="ARBA" id="ARBA00001971"/>
    </source>
</evidence>
<dbReference type="PANTHER" id="PTHR24300:SF177">
    <property type="entry name" value="CYTOCHROME P450 2J2"/>
    <property type="match status" value="1"/>
</dbReference>
<dbReference type="Ensembl" id="ENSNFUT00015056416.1">
    <property type="protein sequence ID" value="ENSNFUP00015054127.1"/>
    <property type="gene ID" value="ENSNFUG00015025121.1"/>
</dbReference>
<dbReference type="InterPro" id="IPR017972">
    <property type="entry name" value="Cyt_P450_CS"/>
</dbReference>
<evidence type="ECO:0000256" key="8">
    <source>
        <dbReference type="ARBA" id="ARBA00023033"/>
    </source>
</evidence>
<dbReference type="GeneID" id="107393232"/>
<evidence type="ECO:0000313" key="14">
    <source>
        <dbReference type="Proteomes" id="UP000694548"/>
    </source>
</evidence>
<evidence type="ECO:0000256" key="2">
    <source>
        <dbReference type="ARBA" id="ARBA00004370"/>
    </source>
</evidence>
<proteinExistence type="inferred from homology"/>
<dbReference type="InterPro" id="IPR002401">
    <property type="entry name" value="Cyt_P450_E_grp-I"/>
</dbReference>
<gene>
    <name evidence="13" type="primary">LOC107393232</name>
    <name evidence="12" type="ORF">G4P62_016202</name>
</gene>
<dbReference type="SUPFAM" id="SSF48264">
    <property type="entry name" value="Cytochrome P450"/>
    <property type="match status" value="1"/>
</dbReference>
<comment type="subcellular location">
    <subcellularLocation>
        <location evidence="2">Membrane</location>
    </subcellularLocation>
</comment>
<dbReference type="Pfam" id="PF00067">
    <property type="entry name" value="p450"/>
    <property type="match status" value="1"/>
</dbReference>
<evidence type="ECO:0000256" key="7">
    <source>
        <dbReference type="ARBA" id="ARBA00023004"/>
    </source>
</evidence>
<evidence type="ECO:0000256" key="5">
    <source>
        <dbReference type="ARBA" id="ARBA00022723"/>
    </source>
</evidence>
<keyword evidence="8 11" id="KW-0503">Monooxygenase</keyword>
<dbReference type="PROSITE" id="PS00086">
    <property type="entry name" value="CYTOCHROME_P450"/>
    <property type="match status" value="1"/>
</dbReference>
<dbReference type="GO" id="GO:0016712">
    <property type="term" value="F:oxidoreductase activity, acting on paired donors, with incorporation or reduction of molecular oxygen, reduced flavin or flavoprotein as one donor, and incorporation of one atom of oxygen"/>
    <property type="evidence" value="ECO:0007669"/>
    <property type="project" value="InterPro"/>
</dbReference>
<dbReference type="PRINTS" id="PR01686">
    <property type="entry name" value="EP450ICYP2D"/>
</dbReference>
<dbReference type="Proteomes" id="UP000822369">
    <property type="component" value="Chromosome 17"/>
</dbReference>
<dbReference type="OMA" id="NIFTWDQ"/>
<keyword evidence="14" id="KW-1185">Reference proteome</keyword>
<keyword evidence="9" id="KW-0472">Membrane</keyword>
<dbReference type="InterPro" id="IPR001128">
    <property type="entry name" value="Cyt_P450"/>
</dbReference>
<evidence type="ECO:0000256" key="10">
    <source>
        <dbReference type="PIRSR" id="PIRSR602401-1"/>
    </source>
</evidence>
<evidence type="ECO:0000256" key="4">
    <source>
        <dbReference type="ARBA" id="ARBA00022617"/>
    </source>
</evidence>
<dbReference type="GO" id="GO:0005737">
    <property type="term" value="C:cytoplasm"/>
    <property type="evidence" value="ECO:0007669"/>
    <property type="project" value="TreeGrafter"/>
</dbReference>
<name>A0A8C6Q826_NOTFU</name>
<organism evidence="13 14">
    <name type="scientific">Nothobranchius furzeri</name>
    <name type="common">Turquoise killifish</name>
    <dbReference type="NCBI Taxonomy" id="105023"/>
    <lineage>
        <taxon>Eukaryota</taxon>
        <taxon>Metazoa</taxon>
        <taxon>Chordata</taxon>
        <taxon>Craniata</taxon>
        <taxon>Vertebrata</taxon>
        <taxon>Euteleostomi</taxon>
        <taxon>Actinopterygii</taxon>
        <taxon>Neopterygii</taxon>
        <taxon>Teleostei</taxon>
        <taxon>Neoteleostei</taxon>
        <taxon>Acanthomorphata</taxon>
        <taxon>Ovalentaria</taxon>
        <taxon>Atherinomorphae</taxon>
        <taxon>Cyprinodontiformes</taxon>
        <taxon>Nothobranchiidae</taxon>
        <taxon>Nothobranchius</taxon>
    </lineage>
</organism>
<comment type="similarity">
    <text evidence="3 11">Belongs to the cytochrome P450 family.</text>
</comment>
<dbReference type="GO" id="GO:0020037">
    <property type="term" value="F:heme binding"/>
    <property type="evidence" value="ECO:0007669"/>
    <property type="project" value="InterPro"/>
</dbReference>
<feature type="binding site" description="axial binding residue" evidence="10">
    <location>
        <position position="447"/>
    </location>
    <ligand>
        <name>heme</name>
        <dbReference type="ChEBI" id="CHEBI:30413"/>
    </ligand>
    <ligandPart>
        <name>Fe</name>
        <dbReference type="ChEBI" id="CHEBI:18248"/>
    </ligandPart>
</feature>
<dbReference type="KEGG" id="nfu:107393232"/>
<evidence type="ECO:0000256" key="6">
    <source>
        <dbReference type="ARBA" id="ARBA00023002"/>
    </source>
</evidence>
<dbReference type="GO" id="GO:0006082">
    <property type="term" value="P:organic acid metabolic process"/>
    <property type="evidence" value="ECO:0007669"/>
    <property type="project" value="TreeGrafter"/>
</dbReference>
<dbReference type="GO" id="GO:0016020">
    <property type="term" value="C:membrane"/>
    <property type="evidence" value="ECO:0007669"/>
    <property type="project" value="UniProtKB-SubCell"/>
</dbReference>
<evidence type="ECO:0000313" key="13">
    <source>
        <dbReference type="Ensembl" id="ENSNFUP00015054127.1"/>
    </source>
</evidence>
<dbReference type="GO" id="GO:0005506">
    <property type="term" value="F:iron ion binding"/>
    <property type="evidence" value="ECO:0007669"/>
    <property type="project" value="InterPro"/>
</dbReference>
<dbReference type="PRINTS" id="PR00463">
    <property type="entry name" value="EP450I"/>
</dbReference>
<dbReference type="InterPro" id="IPR036396">
    <property type="entry name" value="Cyt_P450_sf"/>
</dbReference>
<reference evidence="13" key="1">
    <citation type="submission" date="2014-08" db="EMBL/GenBank/DDBJ databases">
        <authorList>
            <person name="Senf B."/>
            <person name="Petzold A."/>
            <person name="Downie B.R."/>
            <person name="Koch P."/>
            <person name="Platzer M."/>
        </authorList>
    </citation>
    <scope>NUCLEOTIDE SEQUENCE [LARGE SCALE GENOMIC DNA]</scope>
    <source>
        <strain evidence="13">GRZ</strain>
    </source>
</reference>
<reference evidence="13" key="3">
    <citation type="submission" date="2025-05" db="UniProtKB">
        <authorList>
            <consortium name="Ensembl"/>
        </authorList>
    </citation>
    <scope>IDENTIFICATION</scope>
</reference>
<protein>
    <submittedName>
        <fullName evidence="13">Cytochrome P450, family 2, subfamily AE, polypeptide 1</fullName>
    </submittedName>
    <submittedName>
        <fullName evidence="12">Transcript variant X1</fullName>
    </submittedName>
</protein>
<reference evidence="12" key="2">
    <citation type="submission" date="2020-03" db="EMBL/GenBank/DDBJ databases">
        <title>Intra-Species Differences in Population Size shape Life History and Genome Evolution.</title>
        <authorList>
            <person name="Willemsen D."/>
            <person name="Cui R."/>
            <person name="Valenzano D.R."/>
        </authorList>
    </citation>
    <scope>NUCLEOTIDE SEQUENCE</scope>
    <source>
        <strain evidence="12">GRZ</strain>
        <tissue evidence="12">Whole</tissue>
    </source>
</reference>
<evidence type="ECO:0000256" key="11">
    <source>
        <dbReference type="RuleBase" id="RU000461"/>
    </source>
</evidence>
<sequence>MDSFFASCVSYFEWDLKSLLIFMVIFVISADFLRNRRPAGFPPGPRTLPILGNLFTMDQKRPHESLMELANTHGDVFSLQFGQKWAVVLNGYEAVTEGLVTKGDSMVDRPFLTLQNEVAGGLGVIFSNGNIWKQQRRFALSTLRYFGFGKKSLEPVILDEFTHCAEEFRGFKNKPFNPHLTINNAVSNIICQLVFGHRFEYSNEGFRKLMLLFDQALFIQSSIWSQLYNSFPLVMRYLPGPHQTLKQIWCDVKSFVRGELNEHKKNWDPSEQKDYIDCYLNEIHTSKGQEDNTFDDENLIICVVDLFVAGSETTSTTLRWGFLYMAKYPEIQKKVQAEIDRVIGQSRQPTMADRANLPFTDAVIHEIQRMGNIVPLSLPHATNREIQLRGHTIPKGVLIIPNLASVLYDKNQWETPFTFNPGHFLNKEGKFVKQPAFMPFSAGKRLCLGENLARMELFLFFTSFMQHFTFSMPAGKEVVMDYRPGVTLSPEPYEICATSR</sequence>
<dbReference type="RefSeq" id="XP_015826944.1">
    <property type="nucleotide sequence ID" value="XM_015971458.3"/>
</dbReference>
<keyword evidence="5 10" id="KW-0479">Metal-binding</keyword>
<dbReference type="GO" id="GO:0006805">
    <property type="term" value="P:xenobiotic metabolic process"/>
    <property type="evidence" value="ECO:0007669"/>
    <property type="project" value="TreeGrafter"/>
</dbReference>
<dbReference type="GeneTree" id="ENSGT00950000182879"/>
<keyword evidence="6 11" id="KW-0560">Oxidoreductase</keyword>
<dbReference type="PRINTS" id="PR00385">
    <property type="entry name" value="P450"/>
</dbReference>
<dbReference type="PANTHER" id="PTHR24300">
    <property type="entry name" value="CYTOCHROME P450 508A4-RELATED"/>
    <property type="match status" value="1"/>
</dbReference>
<comment type="cofactor">
    <cofactor evidence="1 10">
        <name>heme</name>
        <dbReference type="ChEBI" id="CHEBI:30413"/>
    </cofactor>
</comment>
<evidence type="ECO:0000256" key="9">
    <source>
        <dbReference type="ARBA" id="ARBA00023136"/>
    </source>
</evidence>
<dbReference type="InterPro" id="IPR008069">
    <property type="entry name" value="Cyt_P450_E_grp-I_CYP2D-like"/>
</dbReference>
<evidence type="ECO:0000313" key="12">
    <source>
        <dbReference type="EMBL" id="KAF7203084.1"/>
    </source>
</evidence>
<dbReference type="OrthoDB" id="2789670at2759"/>
<keyword evidence="7 10" id="KW-0408">Iron</keyword>
<dbReference type="InterPro" id="IPR050182">
    <property type="entry name" value="Cytochrome_P450_fam2"/>
</dbReference>
<evidence type="ECO:0000256" key="3">
    <source>
        <dbReference type="ARBA" id="ARBA00010617"/>
    </source>
</evidence>
<dbReference type="FunFam" id="1.10.630.10:FF:000004">
    <property type="entry name" value="cytochrome P450 2D15 isoform X1"/>
    <property type="match status" value="1"/>
</dbReference>
<dbReference type="Proteomes" id="UP000694548">
    <property type="component" value="Chromosome sgr17"/>
</dbReference>
<dbReference type="EMBL" id="JAAVVJ010000017">
    <property type="protein sequence ID" value="KAF7203084.1"/>
    <property type="molecule type" value="Genomic_DNA"/>
</dbReference>
<dbReference type="Gene3D" id="1.10.630.10">
    <property type="entry name" value="Cytochrome P450"/>
    <property type="match status" value="1"/>
</dbReference>
<dbReference type="AlphaFoldDB" id="A0A8C6Q826"/>
<keyword evidence="4 10" id="KW-0349">Heme</keyword>